<dbReference type="EMBL" id="BQNB010016642">
    <property type="protein sequence ID" value="GJT54080.1"/>
    <property type="molecule type" value="Genomic_DNA"/>
</dbReference>
<evidence type="ECO:0000313" key="2">
    <source>
        <dbReference type="Proteomes" id="UP001151760"/>
    </source>
</evidence>
<proteinExistence type="predicted"/>
<keyword evidence="2" id="KW-1185">Reference proteome</keyword>
<dbReference type="Proteomes" id="UP001151760">
    <property type="component" value="Unassembled WGS sequence"/>
</dbReference>
<organism evidence="1 2">
    <name type="scientific">Tanacetum coccineum</name>
    <dbReference type="NCBI Taxonomy" id="301880"/>
    <lineage>
        <taxon>Eukaryota</taxon>
        <taxon>Viridiplantae</taxon>
        <taxon>Streptophyta</taxon>
        <taxon>Embryophyta</taxon>
        <taxon>Tracheophyta</taxon>
        <taxon>Spermatophyta</taxon>
        <taxon>Magnoliopsida</taxon>
        <taxon>eudicotyledons</taxon>
        <taxon>Gunneridae</taxon>
        <taxon>Pentapetalae</taxon>
        <taxon>asterids</taxon>
        <taxon>campanulids</taxon>
        <taxon>Asterales</taxon>
        <taxon>Asteraceae</taxon>
        <taxon>Asteroideae</taxon>
        <taxon>Anthemideae</taxon>
        <taxon>Anthemidinae</taxon>
        <taxon>Tanacetum</taxon>
    </lineage>
</organism>
<protein>
    <submittedName>
        <fullName evidence="1">Uncharacterized protein</fullName>
    </submittedName>
</protein>
<evidence type="ECO:0000313" key="1">
    <source>
        <dbReference type="EMBL" id="GJT54080.1"/>
    </source>
</evidence>
<sequence length="214" mass="24380">MSVLNRSLSGKDSSWDTVRLPILQILWDIIHSANLDFASLNWDEFEWQIVERSSRPSNMSKLMYTCFTKLIINHFLSNNNSIPRRSRSKLHSSQDDQPITKLSNTVKGDYMFGMEILDTMISDAIKKLAGYKYYMAKKVESKKAKIVDEPEEQHVSPVKSGRGKGFICYGDQVANVPNKLKKDVVPRKTRSLTIVEEVVVGELANSISIQEPRI</sequence>
<reference evidence="1" key="1">
    <citation type="journal article" date="2022" name="Int. J. Mol. Sci.">
        <title>Draft Genome of Tanacetum Coccineum: Genomic Comparison of Closely Related Tanacetum-Family Plants.</title>
        <authorList>
            <person name="Yamashiro T."/>
            <person name="Shiraishi A."/>
            <person name="Nakayama K."/>
            <person name="Satake H."/>
        </authorList>
    </citation>
    <scope>NUCLEOTIDE SEQUENCE</scope>
</reference>
<gene>
    <name evidence="1" type="ORF">Tco_0989134</name>
</gene>
<comment type="caution">
    <text evidence="1">The sequence shown here is derived from an EMBL/GenBank/DDBJ whole genome shotgun (WGS) entry which is preliminary data.</text>
</comment>
<name>A0ABQ5ET50_9ASTR</name>
<reference evidence="1" key="2">
    <citation type="submission" date="2022-01" db="EMBL/GenBank/DDBJ databases">
        <authorList>
            <person name="Yamashiro T."/>
            <person name="Shiraishi A."/>
            <person name="Satake H."/>
            <person name="Nakayama K."/>
        </authorList>
    </citation>
    <scope>NUCLEOTIDE SEQUENCE</scope>
</reference>
<accession>A0ABQ5ET50</accession>